<proteinExistence type="predicted"/>
<feature type="coiled-coil region" evidence="1">
    <location>
        <begin position="46"/>
        <end position="73"/>
    </location>
</feature>
<keyword evidence="1" id="KW-0175">Coiled coil</keyword>
<reference evidence="2 3" key="1">
    <citation type="journal article" date="2016" name="Nat. Commun.">
        <title>Thousands of microbial genomes shed light on interconnected biogeochemical processes in an aquifer system.</title>
        <authorList>
            <person name="Anantharaman K."/>
            <person name="Brown C.T."/>
            <person name="Hug L.A."/>
            <person name="Sharon I."/>
            <person name="Castelle C.J."/>
            <person name="Probst A.J."/>
            <person name="Thomas B.C."/>
            <person name="Singh A."/>
            <person name="Wilkins M.J."/>
            <person name="Karaoz U."/>
            <person name="Brodie E.L."/>
            <person name="Williams K.H."/>
            <person name="Hubbard S.S."/>
            <person name="Banfield J.F."/>
        </authorList>
    </citation>
    <scope>NUCLEOTIDE SEQUENCE [LARGE SCALE GENOMIC DNA]</scope>
</reference>
<dbReference type="EMBL" id="MFUR01000007">
    <property type="protein sequence ID" value="OGI86922.1"/>
    <property type="molecule type" value="Genomic_DNA"/>
</dbReference>
<accession>A0A1F6WYH2</accession>
<sequence length="93" mass="10730">MKNIKTKMTIDKLAVLMKVGFEGVNKKIENEIDDLAKMIKEDVVDRMATKTDIEELKNKIEGIDKRIDDFATNKVDYDKFNPLVKRVEALEKA</sequence>
<evidence type="ECO:0000256" key="1">
    <source>
        <dbReference type="SAM" id="Coils"/>
    </source>
</evidence>
<evidence type="ECO:0000313" key="3">
    <source>
        <dbReference type="Proteomes" id="UP000177001"/>
    </source>
</evidence>
<evidence type="ECO:0000313" key="2">
    <source>
        <dbReference type="EMBL" id="OGI86922.1"/>
    </source>
</evidence>
<organism evidence="2 3">
    <name type="scientific">Candidatus Nomurabacteria bacterium RIFCSPLOWO2_01_FULL_36_16</name>
    <dbReference type="NCBI Taxonomy" id="1801767"/>
    <lineage>
        <taxon>Bacteria</taxon>
        <taxon>Candidatus Nomuraibacteriota</taxon>
    </lineage>
</organism>
<comment type="caution">
    <text evidence="2">The sequence shown here is derived from an EMBL/GenBank/DDBJ whole genome shotgun (WGS) entry which is preliminary data.</text>
</comment>
<protein>
    <submittedName>
        <fullName evidence="2">Uncharacterized protein</fullName>
    </submittedName>
</protein>
<dbReference type="AlphaFoldDB" id="A0A1F6WYH2"/>
<dbReference type="Proteomes" id="UP000177001">
    <property type="component" value="Unassembled WGS sequence"/>
</dbReference>
<name>A0A1F6WYH2_9BACT</name>
<gene>
    <name evidence="2" type="ORF">A3A91_00875</name>
</gene>